<dbReference type="InterPro" id="IPR013517">
    <property type="entry name" value="FG-GAP"/>
</dbReference>
<evidence type="ECO:0000256" key="2">
    <source>
        <dbReference type="ARBA" id="ARBA00022737"/>
    </source>
</evidence>
<dbReference type="InterPro" id="IPR013519">
    <property type="entry name" value="Int_alpha_beta-p"/>
</dbReference>
<dbReference type="PANTHER" id="PTHR36220">
    <property type="entry name" value="UNNAMED PRODUCT"/>
    <property type="match status" value="1"/>
</dbReference>
<dbReference type="AlphaFoldDB" id="A0A3B0ZW75"/>
<reference evidence="4" key="1">
    <citation type="submission" date="2018-06" db="EMBL/GenBank/DDBJ databases">
        <authorList>
            <person name="Zhirakovskaya E."/>
        </authorList>
    </citation>
    <scope>NUCLEOTIDE SEQUENCE</scope>
</reference>
<gene>
    <name evidence="4" type="ORF">MNBD_GAMMA21-2910</name>
</gene>
<evidence type="ECO:0000313" key="4">
    <source>
        <dbReference type="EMBL" id="VAW97835.1"/>
    </source>
</evidence>
<dbReference type="SUPFAM" id="SSF82171">
    <property type="entry name" value="DPP6 N-terminal domain-like"/>
    <property type="match status" value="1"/>
</dbReference>
<keyword evidence="2" id="KW-0677">Repeat</keyword>
<dbReference type="InterPro" id="IPR028994">
    <property type="entry name" value="Integrin_alpha_N"/>
</dbReference>
<dbReference type="SMART" id="SM00191">
    <property type="entry name" value="Int_alpha"/>
    <property type="match status" value="5"/>
</dbReference>
<dbReference type="Gene3D" id="2.130.10.130">
    <property type="entry name" value="Integrin alpha, N-terminal"/>
    <property type="match status" value="3"/>
</dbReference>
<dbReference type="PANTHER" id="PTHR36220:SF1">
    <property type="entry name" value="GAMMA TUBULIN COMPLEX COMPONENT C-TERMINAL DOMAIN-CONTAINING PROTEIN"/>
    <property type="match status" value="1"/>
</dbReference>
<dbReference type="Pfam" id="PF14312">
    <property type="entry name" value="FG-GAP_2"/>
    <property type="match status" value="6"/>
</dbReference>
<evidence type="ECO:0000256" key="3">
    <source>
        <dbReference type="ARBA" id="ARBA00023180"/>
    </source>
</evidence>
<name>A0A3B0ZW75_9ZZZZ</name>
<organism evidence="4">
    <name type="scientific">hydrothermal vent metagenome</name>
    <dbReference type="NCBI Taxonomy" id="652676"/>
    <lineage>
        <taxon>unclassified sequences</taxon>
        <taxon>metagenomes</taxon>
        <taxon>ecological metagenomes</taxon>
    </lineage>
</organism>
<keyword evidence="1" id="KW-0732">Signal</keyword>
<evidence type="ECO:0000256" key="1">
    <source>
        <dbReference type="ARBA" id="ARBA00022729"/>
    </source>
</evidence>
<protein>
    <submittedName>
        <fullName evidence="4">Probable outer membrane secretion protein -Rhodobacter capsulatus</fullName>
    </submittedName>
</protein>
<keyword evidence="3" id="KW-0325">Glycoprotein</keyword>
<proteinExistence type="predicted"/>
<sequence length="606" mass="61952">MLTNTINRFQLILVAISLLSLSACGGGGGGGGGGTVPPAPTLSLSYQSAKGFQFSWADVSGETEYRLLENPDGGSGFSQVALIAMDFTKQELIVSLPARMNARYILQACNADACADSNEVTVDIAQLVQAIGYLKASNTEATDQFGISVALSGDGNTLAVGANGEDSNATDINGDENNGLEVNSGAVYLFTRSGALWNWDQQAYIKASNTGNGDDFGVAVALSDNGNTLAVGSTGDDSNAIGIDGNEGNSAAGTNSGAVYVFIRSGVDWNQQAYIKASNTQAFDRFGVSLSLSGDGNTLAVGADNEASNATDIDGDQNDNTETGSGAVYLFSRNPIGWAQQAYIKASTTQTLDRFGGSVTLSADGNNLAVGAMGEDSNATDIDGNQNNNAADSSGAVYLFIRSADIWSQQAYIKASNTGADDGFGGSLALAANGNTLAVGARGEFSNAIGINGDQTNNSADATGAVYVFIRNGVLWNQQAYIKASTSDVNDGFGNVSLSADGNILAVGATGEDSSATGFEGDQSDSTSGASGAVYLFTRSSANWSQQAYIKAPNTGNLDQFGQSVALTADGTTLATSALFEDSNDTGFDGDPVDNSASNSGAVYLY</sequence>
<dbReference type="EMBL" id="UOFR01000055">
    <property type="protein sequence ID" value="VAW97835.1"/>
    <property type="molecule type" value="Genomic_DNA"/>
</dbReference>
<accession>A0A3B0ZW75</accession>